<reference evidence="3 4" key="1">
    <citation type="journal article" date="2017" name="Nat. Commun.">
        <title>Genome assembly with in vitro proximity ligation data and whole-genome triplication in lettuce.</title>
        <authorList>
            <person name="Reyes-Chin-Wo S."/>
            <person name="Wang Z."/>
            <person name="Yang X."/>
            <person name="Kozik A."/>
            <person name="Arikit S."/>
            <person name="Song C."/>
            <person name="Xia L."/>
            <person name="Froenicke L."/>
            <person name="Lavelle D.O."/>
            <person name="Truco M.J."/>
            <person name="Xia R."/>
            <person name="Zhu S."/>
            <person name="Xu C."/>
            <person name="Xu H."/>
            <person name="Xu X."/>
            <person name="Cox K."/>
            <person name="Korf I."/>
            <person name="Meyers B.C."/>
            <person name="Michelmore R.W."/>
        </authorList>
    </citation>
    <scope>NUCLEOTIDE SEQUENCE [LARGE SCALE GENOMIC DNA]</scope>
    <source>
        <strain evidence="4">cv. Salinas</strain>
        <tissue evidence="3">Seedlings</tissue>
    </source>
</reference>
<keyword evidence="1" id="KW-0853">WD repeat</keyword>
<dbReference type="PANTHER" id="PTHR22850">
    <property type="entry name" value="WD40 REPEAT FAMILY"/>
    <property type="match status" value="1"/>
</dbReference>
<dbReference type="GO" id="GO:0005634">
    <property type="term" value="C:nucleus"/>
    <property type="evidence" value="ECO:0000318"/>
    <property type="project" value="GO_Central"/>
</dbReference>
<sequence length="327" mass="37887">MRNDMKKRKHLEGRANVKKDAFRATVSFNRADVLRENIEAVFAACDAAHGRWAKLLGVRSLLHPRLRLQDFLQIYNMTKLKAMLDQETWVEVDVPNELQGIMDSLSRTIWSPDKSSIFGSSAEDGVLNIWDHNKVGERSGPDSKFAPGLLFRHSGHRDKVVDFHWNSHDPWTIVSVSDDGESTCGGGTLQIWRMIDLIHRPQEEVINELEQLITSSLFLMLKLFPNLGFGNLIRVYSTCELQWSLDFESMFHLFDKKIQVLLSFIPRFSSHLWKALVLKTKQDMDIQDRELVNDWLMIIVYKERGNNLVERTYESDIPFLVIDTRLT</sequence>
<dbReference type="InterPro" id="IPR036322">
    <property type="entry name" value="WD40_repeat_dom_sf"/>
</dbReference>
<dbReference type="SMART" id="SM00320">
    <property type="entry name" value="WD40"/>
    <property type="match status" value="2"/>
</dbReference>
<keyword evidence="4" id="KW-1185">Reference proteome</keyword>
<dbReference type="InterPro" id="IPR001680">
    <property type="entry name" value="WD40_rpt"/>
</dbReference>
<evidence type="ECO:0000256" key="1">
    <source>
        <dbReference type="ARBA" id="ARBA00022574"/>
    </source>
</evidence>
<keyword evidence="2" id="KW-0677">Repeat</keyword>
<evidence type="ECO:0000313" key="3">
    <source>
        <dbReference type="EMBL" id="KAJ0209497.1"/>
    </source>
</evidence>
<dbReference type="InterPro" id="IPR015943">
    <property type="entry name" value="WD40/YVTN_repeat-like_dom_sf"/>
</dbReference>
<dbReference type="EMBL" id="NBSK02000004">
    <property type="protein sequence ID" value="KAJ0209497.1"/>
    <property type="molecule type" value="Genomic_DNA"/>
</dbReference>
<dbReference type="GO" id="GO:0042393">
    <property type="term" value="F:histone binding"/>
    <property type="evidence" value="ECO:0000318"/>
    <property type="project" value="GO_Central"/>
</dbReference>
<dbReference type="InterPro" id="IPR050459">
    <property type="entry name" value="WD_repeat_RBAP46/RBAP48/MSI1"/>
</dbReference>
<comment type="caution">
    <text evidence="3">The sequence shown here is derived from an EMBL/GenBank/DDBJ whole genome shotgun (WGS) entry which is preliminary data.</text>
</comment>
<proteinExistence type="predicted"/>
<accession>A0A9R1VLC6</accession>
<dbReference type="Gene3D" id="2.130.10.10">
    <property type="entry name" value="YVTN repeat-like/Quinoprotein amine dehydrogenase"/>
    <property type="match status" value="1"/>
</dbReference>
<evidence type="ECO:0000313" key="4">
    <source>
        <dbReference type="Proteomes" id="UP000235145"/>
    </source>
</evidence>
<dbReference type="AlphaFoldDB" id="A0A9R1VLC6"/>
<name>A0A9R1VLC6_LACSA</name>
<gene>
    <name evidence="3" type="ORF">LSAT_V11C400198900</name>
</gene>
<protein>
    <submittedName>
        <fullName evidence="3">Uncharacterized protein</fullName>
    </submittedName>
</protein>
<organism evidence="3 4">
    <name type="scientific">Lactuca sativa</name>
    <name type="common">Garden lettuce</name>
    <dbReference type="NCBI Taxonomy" id="4236"/>
    <lineage>
        <taxon>Eukaryota</taxon>
        <taxon>Viridiplantae</taxon>
        <taxon>Streptophyta</taxon>
        <taxon>Embryophyta</taxon>
        <taxon>Tracheophyta</taxon>
        <taxon>Spermatophyta</taxon>
        <taxon>Magnoliopsida</taxon>
        <taxon>eudicotyledons</taxon>
        <taxon>Gunneridae</taxon>
        <taxon>Pentapetalae</taxon>
        <taxon>asterids</taxon>
        <taxon>campanulids</taxon>
        <taxon>Asterales</taxon>
        <taxon>Asteraceae</taxon>
        <taxon>Cichorioideae</taxon>
        <taxon>Cichorieae</taxon>
        <taxon>Lactucinae</taxon>
        <taxon>Lactuca</taxon>
    </lineage>
</organism>
<dbReference type="GO" id="GO:0006338">
    <property type="term" value="P:chromatin remodeling"/>
    <property type="evidence" value="ECO:0000318"/>
    <property type="project" value="GO_Central"/>
</dbReference>
<dbReference type="GO" id="GO:0006355">
    <property type="term" value="P:regulation of DNA-templated transcription"/>
    <property type="evidence" value="ECO:0000318"/>
    <property type="project" value="GO_Central"/>
</dbReference>
<dbReference type="SUPFAM" id="SSF50978">
    <property type="entry name" value="WD40 repeat-like"/>
    <property type="match status" value="1"/>
</dbReference>
<dbReference type="Proteomes" id="UP000235145">
    <property type="component" value="Unassembled WGS sequence"/>
</dbReference>
<evidence type="ECO:0000256" key="2">
    <source>
        <dbReference type="ARBA" id="ARBA00022737"/>
    </source>
</evidence>